<feature type="domain" description="Putative zinc-finger" evidence="1">
    <location>
        <begin position="3"/>
        <end position="36"/>
    </location>
</feature>
<keyword evidence="3" id="KW-1185">Reference proteome</keyword>
<protein>
    <submittedName>
        <fullName evidence="2">Putative zinc-finger</fullName>
    </submittedName>
</protein>
<dbReference type="Pfam" id="PF13490">
    <property type="entry name" value="zf-HC2"/>
    <property type="match status" value="1"/>
</dbReference>
<evidence type="ECO:0000259" key="1">
    <source>
        <dbReference type="Pfam" id="PF13490"/>
    </source>
</evidence>
<sequence>MTCYEAQCLITPFINEELDEEQIKGFLEHIKHCSDCKEDLEVYFTLLNGMKQLDENKNIANNFHIDMEGFLHKQEEKLLLERSKKIQKRIILCLFMLLLGLWFA</sequence>
<keyword evidence="2" id="KW-0862">Zinc</keyword>
<dbReference type="Proteomes" id="UP000199800">
    <property type="component" value="Unassembled WGS sequence"/>
</dbReference>
<evidence type="ECO:0000313" key="2">
    <source>
        <dbReference type="EMBL" id="SES99477.1"/>
    </source>
</evidence>
<keyword evidence="2" id="KW-0863">Zinc-finger</keyword>
<gene>
    <name evidence="2" type="ORF">SAMN04487772_10698</name>
</gene>
<proteinExistence type="predicted"/>
<dbReference type="STRING" id="29364.SAMN04487772_10698"/>
<dbReference type="OrthoDB" id="9808253at2"/>
<name>A0A1I0AZL8_9FIRM</name>
<dbReference type="GO" id="GO:0008270">
    <property type="term" value="F:zinc ion binding"/>
    <property type="evidence" value="ECO:0007669"/>
    <property type="project" value="UniProtKB-KW"/>
</dbReference>
<dbReference type="AlphaFoldDB" id="A0A1I0AZL8"/>
<evidence type="ECO:0000313" key="3">
    <source>
        <dbReference type="Proteomes" id="UP000199800"/>
    </source>
</evidence>
<keyword evidence="2" id="KW-0479">Metal-binding</keyword>
<dbReference type="InterPro" id="IPR027383">
    <property type="entry name" value="Znf_put"/>
</dbReference>
<dbReference type="EMBL" id="FOHN01000006">
    <property type="protein sequence ID" value="SES99477.1"/>
    <property type="molecule type" value="Genomic_DNA"/>
</dbReference>
<accession>A0A1I0AZL8</accession>
<dbReference type="RefSeq" id="WP_092477286.1">
    <property type="nucleotide sequence ID" value="NZ_FOHN01000006.1"/>
</dbReference>
<organism evidence="2 3">
    <name type="scientific">[Clostridium] polysaccharolyticum</name>
    <dbReference type="NCBI Taxonomy" id="29364"/>
    <lineage>
        <taxon>Bacteria</taxon>
        <taxon>Bacillati</taxon>
        <taxon>Bacillota</taxon>
        <taxon>Clostridia</taxon>
        <taxon>Lachnospirales</taxon>
        <taxon>Lachnospiraceae</taxon>
    </lineage>
</organism>
<reference evidence="2 3" key="1">
    <citation type="submission" date="2016-10" db="EMBL/GenBank/DDBJ databases">
        <authorList>
            <person name="de Groot N.N."/>
        </authorList>
    </citation>
    <scope>NUCLEOTIDE SEQUENCE [LARGE SCALE GENOMIC DNA]</scope>
    <source>
        <strain evidence="2 3">DSM 1801</strain>
    </source>
</reference>